<dbReference type="AlphaFoldDB" id="A0A1I1QJD6"/>
<dbReference type="Gene3D" id="3.10.450.50">
    <property type="match status" value="1"/>
</dbReference>
<evidence type="ECO:0000313" key="2">
    <source>
        <dbReference type="EMBL" id="SFD19958.1"/>
    </source>
</evidence>
<dbReference type="Pfam" id="PF17775">
    <property type="entry name" value="YchJ_M-like"/>
    <property type="match status" value="1"/>
</dbReference>
<dbReference type="InterPro" id="IPR032710">
    <property type="entry name" value="NTF2-like_dom_sf"/>
</dbReference>
<dbReference type="RefSeq" id="WP_244165363.1">
    <property type="nucleotide sequence ID" value="NZ_FOMH01000005.1"/>
</dbReference>
<evidence type="ECO:0000313" key="3">
    <source>
        <dbReference type="Proteomes" id="UP000199672"/>
    </source>
</evidence>
<accession>A0A1I1QJD6</accession>
<gene>
    <name evidence="2" type="ORF">SAMN05216297_105233</name>
</gene>
<dbReference type="Proteomes" id="UP000199672">
    <property type="component" value="Unassembled WGS sequence"/>
</dbReference>
<evidence type="ECO:0000259" key="1">
    <source>
        <dbReference type="Pfam" id="PF17775"/>
    </source>
</evidence>
<feature type="domain" description="YchJ-like middle NTF2-like" evidence="1">
    <location>
        <begin position="37"/>
        <end position="129"/>
    </location>
</feature>
<name>A0A1I1QJD6_9FLAO</name>
<organism evidence="2 3">
    <name type="scientific">Flavobacterium phragmitis</name>
    <dbReference type="NCBI Taxonomy" id="739143"/>
    <lineage>
        <taxon>Bacteria</taxon>
        <taxon>Pseudomonadati</taxon>
        <taxon>Bacteroidota</taxon>
        <taxon>Flavobacteriia</taxon>
        <taxon>Flavobacteriales</taxon>
        <taxon>Flavobacteriaceae</taxon>
        <taxon>Flavobacterium</taxon>
    </lineage>
</organism>
<keyword evidence="3" id="KW-1185">Reference proteome</keyword>
<dbReference type="EMBL" id="FOMH01000005">
    <property type="protein sequence ID" value="SFD19958.1"/>
    <property type="molecule type" value="Genomic_DNA"/>
</dbReference>
<dbReference type="SUPFAM" id="SSF54427">
    <property type="entry name" value="NTF2-like"/>
    <property type="match status" value="1"/>
</dbReference>
<sequence length="132" mass="15399">MEKNQSMENKKCFCATGLSFDDCCGLYLNGSQKAPSALALMRSRYSAYATHNAAYLMETTYVSERKYYSKTEILRWAVSNKWQKLEILSSSENTVEFKAYFLDSNNKPQVHYEFSTFKFENGAWYYLDGKFE</sequence>
<dbReference type="InterPro" id="IPR048469">
    <property type="entry name" value="YchJ-like_M"/>
</dbReference>
<dbReference type="STRING" id="739143.SAMN05216297_105233"/>
<protein>
    <submittedName>
        <fullName evidence="2">SEC-C motif-containing protein</fullName>
    </submittedName>
</protein>
<proteinExistence type="predicted"/>
<reference evidence="3" key="1">
    <citation type="submission" date="2016-10" db="EMBL/GenBank/DDBJ databases">
        <authorList>
            <person name="Varghese N."/>
            <person name="Submissions S."/>
        </authorList>
    </citation>
    <scope>NUCLEOTIDE SEQUENCE [LARGE SCALE GENOMIC DNA]</scope>
    <source>
        <strain evidence="3">CGMCC 1.10370</strain>
    </source>
</reference>